<evidence type="ECO:0000313" key="2">
    <source>
        <dbReference type="Proteomes" id="UP001301653"/>
    </source>
</evidence>
<sequence>MSHQAADDGAVLAASSCLSRAEQLQRLEQSSRDELMALYRDARIGVASEDWLVTSIQWDLAVV</sequence>
<dbReference type="Proteomes" id="UP001301653">
    <property type="component" value="Unassembled WGS sequence"/>
</dbReference>
<name>A0ABU5V535_9GAMM</name>
<comment type="caution">
    <text evidence="1">The sequence shown here is derived from an EMBL/GenBank/DDBJ whole genome shotgun (WGS) entry which is preliminary data.</text>
</comment>
<keyword evidence="2" id="KW-1185">Reference proteome</keyword>
<organism evidence="1 2">
    <name type="scientific">Stenotrophomonas capsici</name>
    <dbReference type="NCBI Taxonomy" id="3110230"/>
    <lineage>
        <taxon>Bacteria</taxon>
        <taxon>Pseudomonadati</taxon>
        <taxon>Pseudomonadota</taxon>
        <taxon>Gammaproteobacteria</taxon>
        <taxon>Lysobacterales</taxon>
        <taxon>Lysobacteraceae</taxon>
        <taxon>Stenotrophomonas</taxon>
    </lineage>
</organism>
<gene>
    <name evidence="1" type="ORF">VA603_12855</name>
</gene>
<protein>
    <submittedName>
        <fullName evidence="1">Uncharacterized protein</fullName>
    </submittedName>
</protein>
<reference evidence="1 2" key="1">
    <citation type="submission" date="2023-12" db="EMBL/GenBank/DDBJ databases">
        <title>Stenotrophomonas guangdongensis sp. nov., isolated from wilted pepper plants (Capsicum annuum).</title>
        <authorList>
            <person name="Qiu M."/>
            <person name="Li Y."/>
            <person name="Liu Q."/>
            <person name="Zhang X."/>
            <person name="Huang Y."/>
            <person name="Guo R."/>
            <person name="Hu M."/>
            <person name="Zhou J."/>
            <person name="Zhou X."/>
        </authorList>
    </citation>
    <scope>NUCLEOTIDE SEQUENCE [LARGE SCALE GENOMIC DNA]</scope>
    <source>
        <strain evidence="1 2">MH1</strain>
    </source>
</reference>
<accession>A0ABU5V535</accession>
<proteinExistence type="predicted"/>
<dbReference type="EMBL" id="JAYFUH010000248">
    <property type="protein sequence ID" value="MEA5668431.1"/>
    <property type="molecule type" value="Genomic_DNA"/>
</dbReference>
<evidence type="ECO:0000313" key="1">
    <source>
        <dbReference type="EMBL" id="MEA5668431.1"/>
    </source>
</evidence>
<dbReference type="RefSeq" id="WP_132863512.1">
    <property type="nucleotide sequence ID" value="NZ_JAYFUH010000248.1"/>
</dbReference>